<evidence type="ECO:0000313" key="2">
    <source>
        <dbReference type="Proteomes" id="UP001342314"/>
    </source>
</evidence>
<keyword evidence="2" id="KW-1185">Reference proteome</keyword>
<comment type="caution">
    <text evidence="1">The sequence shown here is derived from an EMBL/GenBank/DDBJ whole genome shotgun (WGS) entry which is preliminary data.</text>
</comment>
<sequence length="302" mass="32168">MTTHQPQPGVLHHVAPWPHVSAFEFGPRSSPSDPLVLFVGGLGDTLLSVQYLGALAVALREAGWGLAQANLTSSGMGWGGATVAGDAEEIAKIVRYFLERGTSKVVLVGHSTGCQDAIAYLHLASAQSFPKLAGIILQAPVSDREIDVVTELAKKVADEAAALATPPNPTDLAPASCSKLFHSKAGVTWQRWRSLAELPDSDDVDVHKSEDFFSASLSDRRLANVFAPLNCPLSVVLSGDDSSYPSSVKANLPGLLERFKRAAPQEWWHATSRIIDGGKHDLGGEPQTSEFVGLVVEFVKSL</sequence>
<reference evidence="1 2" key="1">
    <citation type="submission" date="2021-12" db="EMBL/GenBank/DDBJ databases">
        <title>High titer production of polyol ester of fatty acids by Rhodotorula paludigena BS15 towards product separation-free biomass refinery.</title>
        <authorList>
            <person name="Mano J."/>
            <person name="Ono H."/>
            <person name="Tanaka T."/>
            <person name="Naito K."/>
            <person name="Sushida H."/>
            <person name="Ike M."/>
            <person name="Tokuyasu K."/>
            <person name="Kitaoka M."/>
        </authorList>
    </citation>
    <scope>NUCLEOTIDE SEQUENCE [LARGE SCALE GENOMIC DNA]</scope>
    <source>
        <strain evidence="1 2">BS15</strain>
    </source>
</reference>
<dbReference type="Pfam" id="PF08538">
    <property type="entry name" value="DUF1749"/>
    <property type="match status" value="1"/>
</dbReference>
<dbReference type="SUPFAM" id="SSF53474">
    <property type="entry name" value="alpha/beta-Hydrolases"/>
    <property type="match status" value="1"/>
</dbReference>
<name>A0AAV5GR16_9BASI</name>
<dbReference type="Proteomes" id="UP001342314">
    <property type="component" value="Unassembled WGS sequence"/>
</dbReference>
<dbReference type="EMBL" id="BQKY01000008">
    <property type="protein sequence ID" value="GJN91118.1"/>
    <property type="molecule type" value="Genomic_DNA"/>
</dbReference>
<dbReference type="PANTHER" id="PTHR31591">
    <property type="entry name" value="UPF0613 PROTEIN PB24D3.06C"/>
    <property type="match status" value="1"/>
</dbReference>
<organism evidence="1 2">
    <name type="scientific">Rhodotorula paludigena</name>
    <dbReference type="NCBI Taxonomy" id="86838"/>
    <lineage>
        <taxon>Eukaryota</taxon>
        <taxon>Fungi</taxon>
        <taxon>Dikarya</taxon>
        <taxon>Basidiomycota</taxon>
        <taxon>Pucciniomycotina</taxon>
        <taxon>Microbotryomycetes</taxon>
        <taxon>Sporidiobolales</taxon>
        <taxon>Sporidiobolaceae</taxon>
        <taxon>Rhodotorula</taxon>
    </lineage>
</organism>
<dbReference type="InterPro" id="IPR013744">
    <property type="entry name" value="SidJ"/>
</dbReference>
<dbReference type="AlphaFoldDB" id="A0AAV5GR16"/>
<dbReference type="Gene3D" id="3.40.50.1820">
    <property type="entry name" value="alpha/beta hydrolase"/>
    <property type="match status" value="1"/>
</dbReference>
<evidence type="ECO:0000313" key="1">
    <source>
        <dbReference type="EMBL" id="GJN91118.1"/>
    </source>
</evidence>
<protein>
    <submittedName>
        <fullName evidence="1">Uncharacterized protein</fullName>
    </submittedName>
</protein>
<dbReference type="PANTHER" id="PTHR31591:SF1">
    <property type="entry name" value="UPF0613 PROTEIN PB24D3.06C"/>
    <property type="match status" value="1"/>
</dbReference>
<gene>
    <name evidence="1" type="ORF">Rhopal_004136-T1</name>
</gene>
<proteinExistence type="predicted"/>
<dbReference type="InterPro" id="IPR029058">
    <property type="entry name" value="AB_hydrolase_fold"/>
</dbReference>
<accession>A0AAV5GR16</accession>